<dbReference type="EMBL" id="JAKWBI020001176">
    <property type="protein sequence ID" value="KAJ2891204.1"/>
    <property type="molecule type" value="Genomic_DNA"/>
</dbReference>
<proteinExistence type="predicted"/>
<feature type="region of interest" description="Disordered" evidence="1">
    <location>
        <begin position="49"/>
        <end position="76"/>
    </location>
</feature>
<organism evidence="2 3">
    <name type="scientific">Zalerion maritima</name>
    <dbReference type="NCBI Taxonomy" id="339359"/>
    <lineage>
        <taxon>Eukaryota</taxon>
        <taxon>Fungi</taxon>
        <taxon>Dikarya</taxon>
        <taxon>Ascomycota</taxon>
        <taxon>Pezizomycotina</taxon>
        <taxon>Sordariomycetes</taxon>
        <taxon>Lulworthiomycetidae</taxon>
        <taxon>Lulworthiales</taxon>
        <taxon>Lulworthiaceae</taxon>
        <taxon>Zalerion</taxon>
    </lineage>
</organism>
<dbReference type="AlphaFoldDB" id="A0AAD5WLV0"/>
<dbReference type="Proteomes" id="UP001201980">
    <property type="component" value="Unassembled WGS sequence"/>
</dbReference>
<reference evidence="2" key="1">
    <citation type="submission" date="2022-07" db="EMBL/GenBank/DDBJ databases">
        <title>Draft genome sequence of Zalerion maritima ATCC 34329, a (micro)plastics degrading marine fungus.</title>
        <authorList>
            <person name="Paco A."/>
            <person name="Goncalves M.F.M."/>
            <person name="Rocha-Santos T.A.P."/>
            <person name="Alves A."/>
        </authorList>
    </citation>
    <scope>NUCLEOTIDE SEQUENCE</scope>
    <source>
        <strain evidence="2">ATCC 34329</strain>
    </source>
</reference>
<feature type="region of interest" description="Disordered" evidence="1">
    <location>
        <begin position="88"/>
        <end position="127"/>
    </location>
</feature>
<feature type="compositionally biased region" description="Basic residues" evidence="1">
    <location>
        <begin position="103"/>
        <end position="117"/>
    </location>
</feature>
<keyword evidence="3" id="KW-1185">Reference proteome</keyword>
<evidence type="ECO:0000313" key="3">
    <source>
        <dbReference type="Proteomes" id="UP001201980"/>
    </source>
</evidence>
<name>A0AAD5WLV0_9PEZI</name>
<accession>A0AAD5WLV0</accession>
<comment type="caution">
    <text evidence="2">The sequence shown here is derived from an EMBL/GenBank/DDBJ whole genome shotgun (WGS) entry which is preliminary data.</text>
</comment>
<feature type="compositionally biased region" description="Polar residues" evidence="1">
    <location>
        <begin position="90"/>
        <end position="102"/>
    </location>
</feature>
<evidence type="ECO:0000313" key="2">
    <source>
        <dbReference type="EMBL" id="KAJ2891204.1"/>
    </source>
</evidence>
<gene>
    <name evidence="2" type="ORF">MKZ38_000738</name>
</gene>
<evidence type="ECO:0000256" key="1">
    <source>
        <dbReference type="SAM" id="MobiDB-lite"/>
    </source>
</evidence>
<protein>
    <submittedName>
        <fullName evidence="2">Uncharacterized protein</fullName>
    </submittedName>
</protein>
<sequence>MIDYRQKAVAGRGSENTDECHLPAFQLHLNSAFAYRDSPIPSALPPLSTAWWQQGGRQPPHPFISHASKPPPGGNDIQPGRKAWDKLSGKINQSRALQTAHQKGTRAAHKFGHRRRRELPGGSRDGE</sequence>